<dbReference type="PANTHER" id="PTHR40128">
    <property type="entry name" value="EXPRESSED PROTEIN"/>
    <property type="match status" value="1"/>
</dbReference>
<dbReference type="RefSeq" id="XP_013957319.1">
    <property type="nucleotide sequence ID" value="XM_014101844.1"/>
</dbReference>
<evidence type="ECO:0000313" key="1">
    <source>
        <dbReference type="EMBL" id="EHK23122.1"/>
    </source>
</evidence>
<dbReference type="VEuPathDB" id="FungiDB:TRIVIDRAFT_29376"/>
<proteinExistence type="predicted"/>
<dbReference type="SUPFAM" id="SSF51197">
    <property type="entry name" value="Clavaminate synthase-like"/>
    <property type="match status" value="1"/>
</dbReference>
<dbReference type="PANTHER" id="PTHR40128:SF1">
    <property type="entry name" value="PHYTANOYL-COA HYDROXYLASE"/>
    <property type="match status" value="1"/>
</dbReference>
<dbReference type="Proteomes" id="UP000007115">
    <property type="component" value="Unassembled WGS sequence"/>
</dbReference>
<accession>G9MT80</accession>
<dbReference type="OMA" id="ATPAHYD"/>
<evidence type="ECO:0008006" key="3">
    <source>
        <dbReference type="Google" id="ProtNLM"/>
    </source>
</evidence>
<protein>
    <recommendedName>
        <fullName evidence="3">Phytanoyl-CoA hydroxylase</fullName>
    </recommendedName>
</protein>
<dbReference type="Pfam" id="PF05721">
    <property type="entry name" value="PhyH"/>
    <property type="match status" value="1"/>
</dbReference>
<dbReference type="Gene3D" id="2.60.120.620">
    <property type="entry name" value="q2cbj1_9rhob like domain"/>
    <property type="match status" value="1"/>
</dbReference>
<dbReference type="OrthoDB" id="2328924at2759"/>
<dbReference type="AlphaFoldDB" id="G9MT80"/>
<evidence type="ECO:0000313" key="2">
    <source>
        <dbReference type="Proteomes" id="UP000007115"/>
    </source>
</evidence>
<organism evidence="1 2">
    <name type="scientific">Hypocrea virens (strain Gv29-8 / FGSC 10586)</name>
    <name type="common">Gliocladium virens</name>
    <name type="synonym">Trichoderma virens</name>
    <dbReference type="NCBI Taxonomy" id="413071"/>
    <lineage>
        <taxon>Eukaryota</taxon>
        <taxon>Fungi</taxon>
        <taxon>Dikarya</taxon>
        <taxon>Ascomycota</taxon>
        <taxon>Pezizomycotina</taxon>
        <taxon>Sordariomycetes</taxon>
        <taxon>Hypocreomycetidae</taxon>
        <taxon>Hypocreales</taxon>
        <taxon>Hypocreaceae</taxon>
        <taxon>Trichoderma</taxon>
    </lineage>
</organism>
<sequence>MPHSKVPTTASSHTIHGVQLHVNDGLLAPTDVCEMRISYPTEPINELYRRYKDDGYVLLKGLLPRQDVFAAREAYFASLASTGILQPGTAAVDGIFNSSASTSDYPGIGASSLDVKTDTNNPAGRFVEAAVKTHTEPWYNGSEKDGIAGFCNHPILRDFVANIVGWGKDILTVRRTLLRNNTPGNRAIGVHYDQIFMRYGEPTAVTAWVPIGDVRIEGGGLIYLEGGDQVGREMEEEFSRKAKAAGMSDQETRNAFNANMTSTGFLSESPREFARDRGRRWLVSAYEAGDVVLHTPHMIHASTINHDPEGRIRLGTDLRFVNSKRPWDKRWDKDFALDDGL</sequence>
<gene>
    <name evidence="1" type="ORF">TRIVIDRAFT_29376</name>
</gene>
<comment type="caution">
    <text evidence="1">The sequence shown here is derived from an EMBL/GenBank/DDBJ whole genome shotgun (WGS) entry which is preliminary data.</text>
</comment>
<dbReference type="InParanoid" id="G9MT80"/>
<dbReference type="STRING" id="413071.G9MT80"/>
<dbReference type="InterPro" id="IPR008775">
    <property type="entry name" value="Phytyl_CoA_dOase-like"/>
</dbReference>
<dbReference type="HOGENOM" id="CLU_049925_0_0_1"/>
<name>G9MT80_HYPVG</name>
<reference evidence="1 2" key="1">
    <citation type="journal article" date="2011" name="Genome Biol.">
        <title>Comparative genome sequence analysis underscores mycoparasitism as the ancestral life style of Trichoderma.</title>
        <authorList>
            <person name="Kubicek C.P."/>
            <person name="Herrera-Estrella A."/>
            <person name="Seidl-Seiboth V."/>
            <person name="Martinez D.A."/>
            <person name="Druzhinina I.S."/>
            <person name="Thon M."/>
            <person name="Zeilinger S."/>
            <person name="Casas-Flores S."/>
            <person name="Horwitz B.A."/>
            <person name="Mukherjee P.K."/>
            <person name="Mukherjee M."/>
            <person name="Kredics L."/>
            <person name="Alcaraz L.D."/>
            <person name="Aerts A."/>
            <person name="Antal Z."/>
            <person name="Atanasova L."/>
            <person name="Cervantes-Badillo M.G."/>
            <person name="Challacombe J."/>
            <person name="Chertkov O."/>
            <person name="McCluskey K."/>
            <person name="Coulpier F."/>
            <person name="Deshpande N."/>
            <person name="von Doehren H."/>
            <person name="Ebbole D.J."/>
            <person name="Esquivel-Naranjo E.U."/>
            <person name="Fekete E."/>
            <person name="Flipphi M."/>
            <person name="Glaser F."/>
            <person name="Gomez-Rodriguez E.Y."/>
            <person name="Gruber S."/>
            <person name="Han C."/>
            <person name="Henrissat B."/>
            <person name="Hermosa R."/>
            <person name="Hernandez-Onate M."/>
            <person name="Karaffa L."/>
            <person name="Kosti I."/>
            <person name="Le Crom S."/>
            <person name="Lindquist E."/>
            <person name="Lucas S."/>
            <person name="Luebeck M."/>
            <person name="Luebeck P.S."/>
            <person name="Margeot A."/>
            <person name="Metz B."/>
            <person name="Misra M."/>
            <person name="Nevalainen H."/>
            <person name="Omann M."/>
            <person name="Packer N."/>
            <person name="Perrone G."/>
            <person name="Uresti-Rivera E.E."/>
            <person name="Salamov A."/>
            <person name="Schmoll M."/>
            <person name="Seiboth B."/>
            <person name="Shapiro H."/>
            <person name="Sukno S."/>
            <person name="Tamayo-Ramos J.A."/>
            <person name="Tisch D."/>
            <person name="Wiest A."/>
            <person name="Wilkinson H.H."/>
            <person name="Zhang M."/>
            <person name="Coutinho P.M."/>
            <person name="Kenerley C.M."/>
            <person name="Monte E."/>
            <person name="Baker S.E."/>
            <person name="Grigoriev I.V."/>
        </authorList>
    </citation>
    <scope>NUCLEOTIDE SEQUENCE [LARGE SCALE GENOMIC DNA]</scope>
    <source>
        <strain evidence="2">Gv29-8 / FGSC 10586</strain>
    </source>
</reference>
<keyword evidence="2" id="KW-1185">Reference proteome</keyword>
<dbReference type="EMBL" id="ABDF02000006">
    <property type="protein sequence ID" value="EHK23122.1"/>
    <property type="molecule type" value="Genomic_DNA"/>
</dbReference>
<dbReference type="eggNOG" id="ENOG502SCSP">
    <property type="taxonomic scope" value="Eukaryota"/>
</dbReference>
<dbReference type="GeneID" id="25792761"/>